<keyword evidence="7" id="KW-1185">Reference proteome</keyword>
<keyword evidence="3" id="KW-0732">Signal</keyword>
<dbReference type="PRINTS" id="PR00092">
    <property type="entry name" value="TYROSINASE"/>
</dbReference>
<feature type="domain" description="Tyrosinase copper-binding" evidence="5">
    <location>
        <begin position="253"/>
        <end position="264"/>
    </location>
</feature>
<dbReference type="Gene3D" id="1.10.1280.10">
    <property type="entry name" value="Di-copper center containing domain from catechol oxidase"/>
    <property type="match status" value="1"/>
</dbReference>
<reference evidence="6 7" key="1">
    <citation type="journal article" date="2024" name="IMA Fungus">
        <title>IMA Genome - F19 : A genome assembly and annotation guide to empower mycologists, including annotated draft genome sequences of Ceratocystis pirilliformis, Diaporthe australafricana, Fusarium ophioides, Paecilomyces lecythidis, and Sporothrix stenoceras.</title>
        <authorList>
            <person name="Aylward J."/>
            <person name="Wilson A.M."/>
            <person name="Visagie C.M."/>
            <person name="Spraker J."/>
            <person name="Barnes I."/>
            <person name="Buitendag C."/>
            <person name="Ceriani C."/>
            <person name="Del Mar Angel L."/>
            <person name="du Plessis D."/>
            <person name="Fuchs T."/>
            <person name="Gasser K."/>
            <person name="Kramer D."/>
            <person name="Li W."/>
            <person name="Munsamy K."/>
            <person name="Piso A."/>
            <person name="Price J.L."/>
            <person name="Sonnekus B."/>
            <person name="Thomas C."/>
            <person name="van der Nest A."/>
            <person name="van Dijk A."/>
            <person name="van Heerden A."/>
            <person name="van Vuuren N."/>
            <person name="Yilmaz N."/>
            <person name="Duong T.A."/>
            <person name="van der Merwe N.A."/>
            <person name="Wingfield M.J."/>
            <person name="Wingfield B.D."/>
        </authorList>
    </citation>
    <scope>NUCLEOTIDE SEQUENCE [LARGE SCALE GENOMIC DNA]</scope>
    <source>
        <strain evidence="6 7">CMW 18300</strain>
    </source>
</reference>
<dbReference type="InterPro" id="IPR050316">
    <property type="entry name" value="Tyrosinase/Hemocyanin"/>
</dbReference>
<keyword evidence="2" id="KW-0186">Copper</keyword>
<feature type="domain" description="Tyrosinase copper-binding" evidence="4">
    <location>
        <begin position="78"/>
        <end position="95"/>
    </location>
</feature>
<evidence type="ECO:0000313" key="7">
    <source>
        <dbReference type="Proteomes" id="UP001583177"/>
    </source>
</evidence>
<dbReference type="PANTHER" id="PTHR11474">
    <property type="entry name" value="TYROSINASE FAMILY MEMBER"/>
    <property type="match status" value="1"/>
</dbReference>
<organism evidence="6 7">
    <name type="scientific">Diaporthe australafricana</name>
    <dbReference type="NCBI Taxonomy" id="127596"/>
    <lineage>
        <taxon>Eukaryota</taxon>
        <taxon>Fungi</taxon>
        <taxon>Dikarya</taxon>
        <taxon>Ascomycota</taxon>
        <taxon>Pezizomycotina</taxon>
        <taxon>Sordariomycetes</taxon>
        <taxon>Sordariomycetidae</taxon>
        <taxon>Diaporthales</taxon>
        <taxon>Diaporthaceae</taxon>
        <taxon>Diaporthe</taxon>
    </lineage>
</organism>
<keyword evidence="1" id="KW-0479">Metal-binding</keyword>
<comment type="caution">
    <text evidence="6">The sequence shown here is derived from an EMBL/GenBank/DDBJ whole genome shotgun (WGS) entry which is preliminary data.</text>
</comment>
<evidence type="ECO:0000256" key="3">
    <source>
        <dbReference type="SAM" id="SignalP"/>
    </source>
</evidence>
<evidence type="ECO:0000313" key="6">
    <source>
        <dbReference type="EMBL" id="KAL1855304.1"/>
    </source>
</evidence>
<feature type="chain" id="PRO_5047168771" description="Tyrosinase copper-binding domain-containing protein" evidence="3">
    <location>
        <begin position="18"/>
        <end position="349"/>
    </location>
</feature>
<dbReference type="EMBL" id="JAWRVE010000131">
    <property type="protein sequence ID" value="KAL1855304.1"/>
    <property type="molecule type" value="Genomic_DNA"/>
</dbReference>
<accession>A0ABR3W7W0</accession>
<gene>
    <name evidence="6" type="ORF">Daus18300_011121</name>
</gene>
<dbReference type="InterPro" id="IPR008922">
    <property type="entry name" value="Di-copper_centre_dom_sf"/>
</dbReference>
<evidence type="ECO:0000256" key="2">
    <source>
        <dbReference type="ARBA" id="ARBA00023008"/>
    </source>
</evidence>
<dbReference type="PANTHER" id="PTHR11474:SF126">
    <property type="entry name" value="TYROSINASE-LIKE PROTEIN TYR-1-RELATED"/>
    <property type="match status" value="1"/>
</dbReference>
<dbReference type="SUPFAM" id="SSF48056">
    <property type="entry name" value="Di-copper centre-containing domain"/>
    <property type="match status" value="1"/>
</dbReference>
<protein>
    <recommendedName>
        <fullName evidence="4 5">Tyrosinase copper-binding domain-containing protein</fullName>
    </recommendedName>
</protein>
<dbReference type="Proteomes" id="UP001583177">
    <property type="component" value="Unassembled WGS sequence"/>
</dbReference>
<sequence length="349" mass="38616">MRAPALVALASLSLAAADCTDPVQRKNFTSLTNDEKLAWLDAEVCLTTHESRFGLFDAATTLWDEQQYLHLVMSNYIHGVGQFLPWHRYYVKMHEYLLQTYCNYTGGMPYWDEAVDAENITLSAVWDAVYGIGGDGNSSASDVVTDGPFAYMEMHVGAYAFNTVTPKAANYYLNRSISVSTFSVVNQDNVDTCYATETYDEAWQCYGQSPHSGGHAGTGGVVCIMLGRKLNESGTRLMNMSLKMQNAVLSPGDPVFFLHHNNLDRLWWEWQSANLTARLTDMGGNNTPSDEFNAANNWDAPGANFTDYSGDPANVTSLTHVLSLLEILPNVTIADIMDIRQDTICATFV</sequence>
<dbReference type="Pfam" id="PF00264">
    <property type="entry name" value="Tyrosinase"/>
    <property type="match status" value="1"/>
</dbReference>
<proteinExistence type="predicted"/>
<dbReference type="PROSITE" id="PS00497">
    <property type="entry name" value="TYROSINASE_1"/>
    <property type="match status" value="1"/>
</dbReference>
<dbReference type="InterPro" id="IPR002227">
    <property type="entry name" value="Tyrosinase_Cu-bd"/>
</dbReference>
<dbReference type="PROSITE" id="PS00498">
    <property type="entry name" value="TYROSINASE_2"/>
    <property type="match status" value="1"/>
</dbReference>
<name>A0ABR3W7W0_9PEZI</name>
<evidence type="ECO:0000256" key="1">
    <source>
        <dbReference type="ARBA" id="ARBA00022723"/>
    </source>
</evidence>
<evidence type="ECO:0000259" key="4">
    <source>
        <dbReference type="PROSITE" id="PS00497"/>
    </source>
</evidence>
<feature type="signal peptide" evidence="3">
    <location>
        <begin position="1"/>
        <end position="17"/>
    </location>
</feature>
<evidence type="ECO:0000259" key="5">
    <source>
        <dbReference type="PROSITE" id="PS00498"/>
    </source>
</evidence>